<dbReference type="InterPro" id="IPR018854">
    <property type="entry name" value="Psome_chaperone_3/4"/>
</dbReference>
<accession>A0A8X7NEW2</accession>
<dbReference type="Gene3D" id="3.30.230.100">
    <property type="match status" value="1"/>
</dbReference>
<protein>
    <submittedName>
        <fullName evidence="1">20S proteasome chaperone family protein</fullName>
    </submittedName>
</protein>
<dbReference type="Proteomes" id="UP000590412">
    <property type="component" value="Unassembled WGS sequence"/>
</dbReference>
<dbReference type="GO" id="GO:0000502">
    <property type="term" value="C:proteasome complex"/>
    <property type="evidence" value="ECO:0007669"/>
    <property type="project" value="UniProtKB-KW"/>
</dbReference>
<evidence type="ECO:0000313" key="1">
    <source>
        <dbReference type="EMBL" id="KAF6042963.1"/>
    </source>
</evidence>
<reference evidence="1" key="1">
    <citation type="submission" date="2020-03" db="EMBL/GenBank/DDBJ databases">
        <title>FDA dAtabase for Regulatory Grade micrObial Sequences (FDA-ARGOS): Supporting development and validation of Infectious Disease Dx tests.</title>
        <authorList>
            <person name="Campos J."/>
            <person name="Goldberg B."/>
            <person name="Tallon L."/>
            <person name="Sadzewicz L."/>
            <person name="Vavikolanu K."/>
            <person name="Mehta A."/>
            <person name="Aluvathingal J."/>
            <person name="Nadendla S."/>
            <person name="Nandy P."/>
            <person name="Geyer C."/>
            <person name="Yan Y."/>
            <person name="Sichtig H."/>
        </authorList>
    </citation>
    <scope>NUCLEOTIDE SEQUENCE [LARGE SCALE GENOMIC DNA]</scope>
    <source>
        <strain evidence="1">FDAARGOS_652</strain>
    </source>
</reference>
<dbReference type="Pfam" id="PF10448">
    <property type="entry name" value="POC3_POC4"/>
    <property type="match status" value="1"/>
</dbReference>
<proteinExistence type="predicted"/>
<dbReference type="OrthoDB" id="4014860at2759"/>
<name>A0A8X7NEW2_CANPA</name>
<evidence type="ECO:0000313" key="2">
    <source>
        <dbReference type="Proteomes" id="UP000590412"/>
    </source>
</evidence>
<keyword evidence="1" id="KW-0647">Proteasome</keyword>
<dbReference type="EMBL" id="JABWAB010000013">
    <property type="protein sequence ID" value="KAF6042963.1"/>
    <property type="molecule type" value="Genomic_DNA"/>
</dbReference>
<dbReference type="AlphaFoldDB" id="A0A8X7NEW2"/>
<sequence length="117" mass="13375">MSHHVVEETSIGNTEYTVVITYNQSHHKKAPITIYINQHQNQLMGDYIYTIQDSSTFINSADENDQLKSLNQQLVAKYKVPIYLSINTTTSFSNVEMFQTITQLINSVQDSNGERQS</sequence>
<gene>
    <name evidence="1" type="ORF">FOB60_005717</name>
</gene>
<comment type="caution">
    <text evidence="1">The sequence shown here is derived from an EMBL/GenBank/DDBJ whole genome shotgun (WGS) entry which is preliminary data.</text>
</comment>
<organism evidence="1 2">
    <name type="scientific">Candida parapsilosis</name>
    <name type="common">Yeast</name>
    <dbReference type="NCBI Taxonomy" id="5480"/>
    <lineage>
        <taxon>Eukaryota</taxon>
        <taxon>Fungi</taxon>
        <taxon>Dikarya</taxon>
        <taxon>Ascomycota</taxon>
        <taxon>Saccharomycotina</taxon>
        <taxon>Pichiomycetes</taxon>
        <taxon>Debaryomycetaceae</taxon>
        <taxon>Candida/Lodderomyces clade</taxon>
        <taxon>Candida</taxon>
    </lineage>
</organism>